<proteinExistence type="inferred from homology"/>
<reference evidence="10 11" key="1">
    <citation type="submission" date="2022-03" db="EMBL/GenBank/DDBJ databases">
        <authorList>
            <person name="Nunn A."/>
            <person name="Chopra R."/>
            <person name="Nunn A."/>
            <person name="Contreras Garrido A."/>
        </authorList>
    </citation>
    <scope>NUCLEOTIDE SEQUENCE [LARGE SCALE GENOMIC DNA]</scope>
</reference>
<dbReference type="InterPro" id="IPR016039">
    <property type="entry name" value="Thiolase-like"/>
</dbReference>
<accession>A0AAU9SMV5</accession>
<dbReference type="InterPro" id="IPR013601">
    <property type="entry name" value="FAE1_typ3_polyketide_synth"/>
</dbReference>
<feature type="domain" description="Beta-ketoacyl-[acyl-carrier-protein] synthase III C-terminal" evidence="9">
    <location>
        <begin position="279"/>
        <end position="360"/>
    </location>
</feature>
<keyword evidence="7" id="KW-1133">Transmembrane helix</keyword>
<keyword evidence="11" id="KW-1185">Reference proteome</keyword>
<dbReference type="SUPFAM" id="SSF53901">
    <property type="entry name" value="Thiolase-like"/>
    <property type="match status" value="2"/>
</dbReference>
<keyword evidence="4" id="KW-0808">Transferase</keyword>
<comment type="catalytic activity">
    <reaction evidence="6">
        <text>a very-long-chain acyl-CoA + malonyl-CoA + H(+) = a very-long-chain 3-oxoacyl-CoA + CO2 + CoA</text>
        <dbReference type="Rhea" id="RHEA:32727"/>
        <dbReference type="ChEBI" id="CHEBI:15378"/>
        <dbReference type="ChEBI" id="CHEBI:16526"/>
        <dbReference type="ChEBI" id="CHEBI:57287"/>
        <dbReference type="ChEBI" id="CHEBI:57384"/>
        <dbReference type="ChEBI" id="CHEBI:90725"/>
        <dbReference type="ChEBI" id="CHEBI:90736"/>
        <dbReference type="EC" id="2.3.1.199"/>
    </reaction>
</comment>
<gene>
    <name evidence="10" type="ORF">TAV2_LOCUS16043</name>
</gene>
<comment type="similarity">
    <text evidence="2">Belongs to the thiolase-like superfamily. Chalcone/stilbene synthases family.</text>
</comment>
<dbReference type="InterPro" id="IPR013747">
    <property type="entry name" value="ACP_syn_III_C"/>
</dbReference>
<evidence type="ECO:0000256" key="4">
    <source>
        <dbReference type="ARBA" id="ARBA00022679"/>
    </source>
</evidence>
<dbReference type="EMBL" id="OU466861">
    <property type="protein sequence ID" value="CAH2066716.1"/>
    <property type="molecule type" value="Genomic_DNA"/>
</dbReference>
<dbReference type="Gene3D" id="3.40.47.10">
    <property type="match status" value="2"/>
</dbReference>
<evidence type="ECO:0000313" key="10">
    <source>
        <dbReference type="EMBL" id="CAH2066716.1"/>
    </source>
</evidence>
<feature type="transmembrane region" description="Helical" evidence="7">
    <location>
        <begin position="21"/>
        <end position="45"/>
    </location>
</feature>
<dbReference type="Proteomes" id="UP000836841">
    <property type="component" value="Chromosome 5"/>
</dbReference>
<dbReference type="EC" id="2.3.1.199" evidence="3"/>
<dbReference type="Pfam" id="PF08392">
    <property type="entry name" value="FAE1_CUT1_RppA"/>
    <property type="match status" value="1"/>
</dbReference>
<keyword evidence="5" id="KW-0012">Acyltransferase</keyword>
<keyword evidence="7" id="KW-0472">Membrane</keyword>
<dbReference type="PIRSF" id="PIRSF036417">
    <property type="entry name" value="3-ktacl-CoA_syn"/>
    <property type="match status" value="1"/>
</dbReference>
<name>A0AAU9SMV5_THLAR</name>
<dbReference type="AlphaFoldDB" id="A0AAU9SMV5"/>
<evidence type="ECO:0000256" key="1">
    <source>
        <dbReference type="ARBA" id="ARBA00005194"/>
    </source>
</evidence>
<evidence type="ECO:0000256" key="5">
    <source>
        <dbReference type="ARBA" id="ARBA00023315"/>
    </source>
</evidence>
<dbReference type="Pfam" id="PF08541">
    <property type="entry name" value="ACP_syn_III_C"/>
    <property type="match status" value="1"/>
</dbReference>
<keyword evidence="7" id="KW-0812">Transmembrane</keyword>
<evidence type="ECO:0000259" key="9">
    <source>
        <dbReference type="Pfam" id="PF08541"/>
    </source>
</evidence>
<feature type="domain" description="FAE" evidence="8">
    <location>
        <begin position="43"/>
        <end position="169"/>
    </location>
</feature>
<dbReference type="GO" id="GO:0009922">
    <property type="term" value="F:fatty acid elongase activity"/>
    <property type="evidence" value="ECO:0007669"/>
    <property type="project" value="UniProtKB-EC"/>
</dbReference>
<evidence type="ECO:0000256" key="7">
    <source>
        <dbReference type="SAM" id="Phobius"/>
    </source>
</evidence>
<sequence>MDQSNIGNMESSSPFINISQTFMSFPHLLAASACVLIAFSGYYFFRPRCIYLIDFSCYQPPDFLRAPVSNFIEHLTISGVFDRESLDLQQKILERSGIGDDASVPATVHEIPPNASLSAGREETRDILFTVVEDLLSKHKIDPTSIDILVSNCSLFCPSPSITSIIINRMGGAAILLSNRKQDKHKAKYKLQHLIRTHVGSDNESYGSVMQQIDEEGLVGVALSKQLVKVASKALKINVVELGPRVLPYSEQLKYIISFIQRKWGIQKEVYTPNFKKAFEHFCIHSGGRAIIEGVEKHLKLDKEDGEASRTTLYRYGNTSSSSLWYELQYLEAKARMKKGDRVWQIGFGSGFKANSAVWKCISEINSKDPNAWSDRIHLYPVCGDASSATLRTKLLS</sequence>
<evidence type="ECO:0000256" key="3">
    <source>
        <dbReference type="ARBA" id="ARBA00012307"/>
    </source>
</evidence>
<dbReference type="GO" id="GO:0006633">
    <property type="term" value="P:fatty acid biosynthetic process"/>
    <property type="evidence" value="ECO:0007669"/>
    <property type="project" value="InterPro"/>
</dbReference>
<evidence type="ECO:0000259" key="8">
    <source>
        <dbReference type="Pfam" id="PF08392"/>
    </source>
</evidence>
<dbReference type="PANTHER" id="PTHR31561">
    <property type="entry name" value="3-KETOACYL-COA SYNTHASE"/>
    <property type="match status" value="1"/>
</dbReference>
<evidence type="ECO:0000256" key="6">
    <source>
        <dbReference type="ARBA" id="ARBA00047375"/>
    </source>
</evidence>
<dbReference type="InterPro" id="IPR012392">
    <property type="entry name" value="3-ktacl-CoA_syn"/>
</dbReference>
<dbReference type="GO" id="GO:0016020">
    <property type="term" value="C:membrane"/>
    <property type="evidence" value="ECO:0007669"/>
    <property type="project" value="InterPro"/>
</dbReference>
<evidence type="ECO:0000256" key="2">
    <source>
        <dbReference type="ARBA" id="ARBA00005531"/>
    </source>
</evidence>
<organism evidence="10 11">
    <name type="scientific">Thlaspi arvense</name>
    <name type="common">Field penny-cress</name>
    <dbReference type="NCBI Taxonomy" id="13288"/>
    <lineage>
        <taxon>Eukaryota</taxon>
        <taxon>Viridiplantae</taxon>
        <taxon>Streptophyta</taxon>
        <taxon>Embryophyta</taxon>
        <taxon>Tracheophyta</taxon>
        <taxon>Spermatophyta</taxon>
        <taxon>Magnoliopsida</taxon>
        <taxon>eudicotyledons</taxon>
        <taxon>Gunneridae</taxon>
        <taxon>Pentapetalae</taxon>
        <taxon>rosids</taxon>
        <taxon>malvids</taxon>
        <taxon>Brassicales</taxon>
        <taxon>Brassicaceae</taxon>
        <taxon>Thlaspideae</taxon>
        <taxon>Thlaspi</taxon>
    </lineage>
</organism>
<protein>
    <recommendedName>
        <fullName evidence="3">very-long-chain 3-oxoacyl-CoA synthase</fullName>
        <ecNumber evidence="3">2.3.1.199</ecNumber>
    </recommendedName>
</protein>
<comment type="pathway">
    <text evidence="1">Lipid metabolism; fatty acid biosynthesis.</text>
</comment>
<evidence type="ECO:0000313" key="11">
    <source>
        <dbReference type="Proteomes" id="UP000836841"/>
    </source>
</evidence>